<dbReference type="PROSITE" id="PS50011">
    <property type="entry name" value="PROTEIN_KINASE_DOM"/>
    <property type="match status" value="1"/>
</dbReference>
<dbReference type="InterPro" id="IPR055414">
    <property type="entry name" value="LRR_R13L4/SHOC2-like"/>
</dbReference>
<dbReference type="InterPro" id="IPR000719">
    <property type="entry name" value="Prot_kinase_dom"/>
</dbReference>
<dbReference type="PANTHER" id="PTHR48053:SF37">
    <property type="entry name" value="LEUCINE-RICH REPEAT PROTEIN KINASE FAMILY PROTEIN"/>
    <property type="match status" value="1"/>
</dbReference>
<dbReference type="Gene3D" id="3.80.10.10">
    <property type="entry name" value="Ribonuclease Inhibitor"/>
    <property type="match status" value="3"/>
</dbReference>
<dbReference type="Gene3D" id="3.30.200.20">
    <property type="entry name" value="Phosphorylase Kinase, domain 1"/>
    <property type="match status" value="1"/>
</dbReference>
<keyword evidence="14" id="KW-0418">Kinase</keyword>
<keyword evidence="12" id="KW-0677">Repeat</keyword>
<keyword evidence="15 25" id="KW-0067">ATP-binding</keyword>
<dbReference type="EC" id="2.7.11.1" evidence="4"/>
<evidence type="ECO:0000256" key="26">
    <source>
        <dbReference type="SAM" id="Phobius"/>
    </source>
</evidence>
<comment type="catalytic activity">
    <reaction evidence="20">
        <text>L-threonyl-[protein] + ATP = O-phospho-L-threonyl-[protein] + ADP + H(+)</text>
        <dbReference type="Rhea" id="RHEA:46608"/>
        <dbReference type="Rhea" id="RHEA-COMP:11060"/>
        <dbReference type="Rhea" id="RHEA-COMP:11605"/>
        <dbReference type="ChEBI" id="CHEBI:15378"/>
        <dbReference type="ChEBI" id="CHEBI:30013"/>
        <dbReference type="ChEBI" id="CHEBI:30616"/>
        <dbReference type="ChEBI" id="CHEBI:61977"/>
        <dbReference type="ChEBI" id="CHEBI:456216"/>
        <dbReference type="EC" id="2.7.11.1"/>
    </reaction>
</comment>
<dbReference type="EMBL" id="JAMRDG010000002">
    <property type="protein sequence ID" value="KAJ3684075.1"/>
    <property type="molecule type" value="Genomic_DNA"/>
</dbReference>
<comment type="subcellular location">
    <subcellularLocation>
        <location evidence="1">Cell membrane</location>
        <topology evidence="1">Single-pass membrane protein</topology>
    </subcellularLocation>
    <subcellularLocation>
        <location evidence="2">Endoplasmic reticulum membrane</location>
        <topology evidence="2">Single-pass membrane protein</topology>
    </subcellularLocation>
</comment>
<dbReference type="SUPFAM" id="SSF56112">
    <property type="entry name" value="Protein kinase-like (PK-like)"/>
    <property type="match status" value="1"/>
</dbReference>
<dbReference type="PROSITE" id="PS00108">
    <property type="entry name" value="PROTEIN_KINASE_ST"/>
    <property type="match status" value="1"/>
</dbReference>
<feature type="transmembrane region" description="Helical" evidence="26">
    <location>
        <begin position="696"/>
        <end position="719"/>
    </location>
</feature>
<dbReference type="InterPro" id="IPR032675">
    <property type="entry name" value="LRR_dom_sf"/>
</dbReference>
<evidence type="ECO:0000256" key="21">
    <source>
        <dbReference type="ARBA" id="ARBA00048679"/>
    </source>
</evidence>
<keyword evidence="10 26" id="KW-0812">Transmembrane</keyword>
<dbReference type="FunFam" id="1.10.510.10:FF:000358">
    <property type="entry name" value="Putative leucine-rich repeat receptor-like serine/threonine-protein kinase"/>
    <property type="match status" value="1"/>
</dbReference>
<evidence type="ECO:0000256" key="23">
    <source>
        <dbReference type="ARBA" id="ARBA00056628"/>
    </source>
</evidence>
<evidence type="ECO:0000256" key="18">
    <source>
        <dbReference type="ARBA" id="ARBA00023170"/>
    </source>
</evidence>
<evidence type="ECO:0000256" key="9">
    <source>
        <dbReference type="ARBA" id="ARBA00022679"/>
    </source>
</evidence>
<dbReference type="Pfam" id="PF00560">
    <property type="entry name" value="LRR_1"/>
    <property type="match status" value="4"/>
</dbReference>
<dbReference type="FunFam" id="3.80.10.10:FF:000275">
    <property type="entry name" value="Leucine-rich repeat receptor-like protein kinase"/>
    <property type="match status" value="1"/>
</dbReference>
<dbReference type="GO" id="GO:0005886">
    <property type="term" value="C:plasma membrane"/>
    <property type="evidence" value="ECO:0007669"/>
    <property type="project" value="UniProtKB-SubCell"/>
</dbReference>
<evidence type="ECO:0000256" key="16">
    <source>
        <dbReference type="ARBA" id="ARBA00022989"/>
    </source>
</evidence>
<evidence type="ECO:0000256" key="3">
    <source>
        <dbReference type="ARBA" id="ARBA00008684"/>
    </source>
</evidence>
<dbReference type="InterPro" id="IPR013210">
    <property type="entry name" value="LRR_N_plant-typ"/>
</dbReference>
<feature type="binding site" evidence="25">
    <location>
        <position position="783"/>
    </location>
    <ligand>
        <name>ATP</name>
        <dbReference type="ChEBI" id="CHEBI:30616"/>
    </ligand>
</feature>
<keyword evidence="11 27" id="KW-0732">Signal</keyword>
<dbReference type="SUPFAM" id="SSF52058">
    <property type="entry name" value="L domain-like"/>
    <property type="match status" value="2"/>
</dbReference>
<dbReference type="PANTHER" id="PTHR48053">
    <property type="entry name" value="LEUCINE RICH REPEAT FAMILY PROTEIN, EXPRESSED"/>
    <property type="match status" value="1"/>
</dbReference>
<dbReference type="GO" id="GO:0005789">
    <property type="term" value="C:endoplasmic reticulum membrane"/>
    <property type="evidence" value="ECO:0007669"/>
    <property type="project" value="UniProtKB-SubCell"/>
</dbReference>
<dbReference type="SMART" id="SM00220">
    <property type="entry name" value="S_TKc"/>
    <property type="match status" value="1"/>
</dbReference>
<evidence type="ECO:0000256" key="25">
    <source>
        <dbReference type="PROSITE-ProRule" id="PRU10141"/>
    </source>
</evidence>
<dbReference type="Pfam" id="PF08263">
    <property type="entry name" value="LRRNT_2"/>
    <property type="match status" value="1"/>
</dbReference>
<evidence type="ECO:0000313" key="29">
    <source>
        <dbReference type="EMBL" id="KAJ3684075.1"/>
    </source>
</evidence>
<evidence type="ECO:0000256" key="1">
    <source>
        <dbReference type="ARBA" id="ARBA00004162"/>
    </source>
</evidence>
<keyword evidence="8" id="KW-0433">Leucine-rich repeat</keyword>
<comment type="function">
    <text evidence="22">Receptor kinase that detects X.oryzae pv. oryzae protein Ax21 to promote innate immunity. Following X.oryzae pv. oryzae protein Ax21 detection, undergoes cleavage, releasing the processed protein kinase Xa21 chain.</text>
</comment>
<evidence type="ECO:0000256" key="22">
    <source>
        <dbReference type="ARBA" id="ARBA00054320"/>
    </source>
</evidence>
<dbReference type="GO" id="GO:0004674">
    <property type="term" value="F:protein serine/threonine kinase activity"/>
    <property type="evidence" value="ECO:0007669"/>
    <property type="project" value="UniProtKB-KW"/>
</dbReference>
<proteinExistence type="inferred from homology"/>
<dbReference type="Gene3D" id="1.10.510.10">
    <property type="entry name" value="Transferase(Phosphotransferase) domain 1"/>
    <property type="match status" value="1"/>
</dbReference>
<feature type="signal peptide" evidence="27">
    <location>
        <begin position="1"/>
        <end position="26"/>
    </location>
</feature>
<feature type="chain" id="PRO_5042130605" description="Receptor kinase-like protein Xa21" evidence="27">
    <location>
        <begin position="27"/>
        <end position="1057"/>
    </location>
</feature>
<evidence type="ECO:0000256" key="8">
    <source>
        <dbReference type="ARBA" id="ARBA00022614"/>
    </source>
</evidence>
<keyword evidence="9" id="KW-0808">Transferase</keyword>
<gene>
    <name evidence="29" type="ORF">LUZ61_013239</name>
</gene>
<keyword evidence="30" id="KW-1185">Reference proteome</keyword>
<dbReference type="FunFam" id="3.80.10.10:FF:000095">
    <property type="entry name" value="LRR receptor-like serine/threonine-protein kinase GSO1"/>
    <property type="match status" value="1"/>
</dbReference>
<dbReference type="SMART" id="SM00365">
    <property type="entry name" value="LRR_SD22"/>
    <property type="match status" value="6"/>
</dbReference>
<dbReference type="InterPro" id="IPR001611">
    <property type="entry name" value="Leu-rich_rpt"/>
</dbReference>
<evidence type="ECO:0000256" key="14">
    <source>
        <dbReference type="ARBA" id="ARBA00022777"/>
    </source>
</evidence>
<comment type="function">
    <text evidence="23">The processed protein kinase Xa21 chain released by protein cleavage after X.oryzae pv. oryzae protein Ax21 detection translocates into the nucleus where it can bind and regulate WRKY62, a transcription factor. Confers resistance to the bacterial pathogen X.oryzae pv. oryzae (Xoo).</text>
</comment>
<keyword evidence="17 26" id="KW-0472">Membrane</keyword>
<keyword evidence="13 25" id="KW-0547">Nucleotide-binding</keyword>
<keyword evidence="7" id="KW-0597">Phosphoprotein</keyword>
<dbReference type="FunFam" id="3.30.200.20:FF:000432">
    <property type="entry name" value="LRR receptor-like serine/threonine-protein kinase EFR"/>
    <property type="match status" value="1"/>
</dbReference>
<accession>A0AAD5W908</accession>
<comment type="similarity">
    <text evidence="3">Belongs to the protein kinase superfamily. Ser/Thr protein kinase family.</text>
</comment>
<reference evidence="29 30" key="1">
    <citation type="journal article" date="2022" name="Cell">
        <title>Repeat-based holocentromeres influence genome architecture and karyotype evolution.</title>
        <authorList>
            <person name="Hofstatter P.G."/>
            <person name="Thangavel G."/>
            <person name="Lux T."/>
            <person name="Neumann P."/>
            <person name="Vondrak T."/>
            <person name="Novak P."/>
            <person name="Zhang M."/>
            <person name="Costa L."/>
            <person name="Castellani M."/>
            <person name="Scott A."/>
            <person name="Toegelov H."/>
            <person name="Fuchs J."/>
            <person name="Mata-Sucre Y."/>
            <person name="Dias Y."/>
            <person name="Vanzela A.L.L."/>
            <person name="Huettel B."/>
            <person name="Almeida C.C.S."/>
            <person name="Simkova H."/>
            <person name="Souza G."/>
            <person name="Pedrosa-Harand A."/>
            <person name="Macas J."/>
            <person name="Mayer K.F.X."/>
            <person name="Houben A."/>
            <person name="Marques A."/>
        </authorList>
    </citation>
    <scope>NUCLEOTIDE SEQUENCE [LARGE SCALE GENOMIC DNA]</scope>
    <source>
        <strain evidence="29">RhyTen1mFocal</strain>
    </source>
</reference>
<dbReference type="FunFam" id="3.80.10.10:FF:000317">
    <property type="entry name" value="Inactive leucine-rich repeat receptor-like protein kinase"/>
    <property type="match status" value="1"/>
</dbReference>
<sequence length="1057" mass="116078">MAQKMEYCYHLLVIFILLNLSSFSIAATSKTDQTALLSFKSQVSSDPFGVLSSWNESVHHCQWQGVQCGQRHPDRVTTLILDSKQLSGYISPSLANLTFLKSLSLSDNQLQGSIPLELGYLGRLRLVNLTKNFFDGSIPSTLGNCSNLQVISLSFNNLQGSIPSSLGNCSNLQLLRLRSNHLHGTIPSNLVQCKKLFFIDMGKNFLIGGIPPELGTLFQLKYLSLFANNFTGSIPNTLGNLSSLATLYLDDNHFGGYIPNSLGKLTNLSELTITQNELIGSIPHSLGNLTNIVILNLYLNRLNGSIPDTIGNLQNLRNFYIYDNNISGKIPNSLFNLSSLVDLEVLRNKIEGTLPFDMCSALPNLKYLFLFSNQLNGKIPPSISNCSALMDIELQDNHFDGTIPSTMGTLQNLQYLLLNVNQLEAKTTYDWKFIDALTNCTSLQYLDIGYNLLQGVIPGSITKIISLGYLDMSNNMILGQIPSKLANLTRMDRLLLNDNALEGSIPDLSNMQVLELLNLSNNKLTGKIPKEIMGLPSLSNSLDLSHNYLTGILPPEIGKLKNLQSILLSNNKLYGQIPSTIDGCQVLQALYLDSNMFQGPIPSSLSNLKGLQKLDVSNNSFSGQVPEFMGRMNLQYLNISFNNFEGELPKEGIFKNVSGLGIRGNPKLCGGVPGLHLSQCISEPLTRKHHSPVNTVLIISVVGSLICLTIVVCIIATCYSRKRYGNKQESDKTLKYELKSVSYDELVRATENFSSSNLIGKGSFGAVYKANICFDNVKIVAVKVITLEKHGASRSFFSECEALRNVRHRNLIKVLSACSSIDHQGNDFKALVFEFMPNGSLATWLHPYMDQPSRSLSLVERLNIAIDVAQALDYLHNDGPTPIVHCDLKPSNVLLDDNMTAHVGDFGLARLLVMPDSIPSQSMTSIGAIKGSIGYIPPEYGMGARPSVEGDVYSYGILLLEMFTGISPTDEKLRDGVSLHKCVEMAFPTQVMDIADSKLFAEADGEAKTYTSEIVSGCLLSAIQCALMCSKELPKERIAIKDVVNQLNSARQKLLSL</sequence>
<dbReference type="Proteomes" id="UP001210211">
    <property type="component" value="Unassembled WGS sequence"/>
</dbReference>
<keyword evidence="19" id="KW-0325">Glycoprotein</keyword>
<evidence type="ECO:0000256" key="13">
    <source>
        <dbReference type="ARBA" id="ARBA00022741"/>
    </source>
</evidence>
<dbReference type="InterPro" id="IPR008271">
    <property type="entry name" value="Ser/Thr_kinase_AS"/>
</dbReference>
<evidence type="ECO:0000256" key="20">
    <source>
        <dbReference type="ARBA" id="ARBA00047899"/>
    </source>
</evidence>
<evidence type="ECO:0000256" key="19">
    <source>
        <dbReference type="ARBA" id="ARBA00023180"/>
    </source>
</evidence>
<organism evidence="29 30">
    <name type="scientific">Rhynchospora tenuis</name>
    <dbReference type="NCBI Taxonomy" id="198213"/>
    <lineage>
        <taxon>Eukaryota</taxon>
        <taxon>Viridiplantae</taxon>
        <taxon>Streptophyta</taxon>
        <taxon>Embryophyta</taxon>
        <taxon>Tracheophyta</taxon>
        <taxon>Spermatophyta</taxon>
        <taxon>Magnoliopsida</taxon>
        <taxon>Liliopsida</taxon>
        <taxon>Poales</taxon>
        <taxon>Cyperaceae</taxon>
        <taxon>Cyperoideae</taxon>
        <taxon>Rhynchosporeae</taxon>
        <taxon>Rhynchospora</taxon>
    </lineage>
</organism>
<keyword evidence="18" id="KW-0675">Receptor</keyword>
<evidence type="ECO:0000256" key="2">
    <source>
        <dbReference type="ARBA" id="ARBA00004389"/>
    </source>
</evidence>
<keyword evidence="6" id="KW-0723">Serine/threonine-protein kinase</keyword>
<evidence type="ECO:0000256" key="4">
    <source>
        <dbReference type="ARBA" id="ARBA00012513"/>
    </source>
</evidence>
<dbReference type="InterPro" id="IPR011009">
    <property type="entry name" value="Kinase-like_dom_sf"/>
</dbReference>
<protein>
    <recommendedName>
        <fullName evidence="24">Receptor kinase-like protein Xa21</fullName>
        <ecNumber evidence="4">2.7.11.1</ecNumber>
    </recommendedName>
</protein>
<evidence type="ECO:0000256" key="6">
    <source>
        <dbReference type="ARBA" id="ARBA00022527"/>
    </source>
</evidence>
<name>A0AAD5W908_9POAL</name>
<evidence type="ECO:0000256" key="11">
    <source>
        <dbReference type="ARBA" id="ARBA00022729"/>
    </source>
</evidence>
<feature type="domain" description="Protein kinase" evidence="28">
    <location>
        <begin position="753"/>
        <end position="1055"/>
    </location>
</feature>
<dbReference type="SMART" id="SM00369">
    <property type="entry name" value="LRR_TYP"/>
    <property type="match status" value="9"/>
</dbReference>
<dbReference type="InterPro" id="IPR003591">
    <property type="entry name" value="Leu-rich_rpt_typical-subtyp"/>
</dbReference>
<evidence type="ECO:0000256" key="15">
    <source>
        <dbReference type="ARBA" id="ARBA00022840"/>
    </source>
</evidence>
<keyword evidence="16 26" id="KW-1133">Transmembrane helix</keyword>
<dbReference type="InterPro" id="IPR051716">
    <property type="entry name" value="Plant_RL_S/T_kinase"/>
</dbReference>
<comment type="catalytic activity">
    <reaction evidence="21">
        <text>L-seryl-[protein] + ATP = O-phospho-L-seryl-[protein] + ADP + H(+)</text>
        <dbReference type="Rhea" id="RHEA:17989"/>
        <dbReference type="Rhea" id="RHEA-COMP:9863"/>
        <dbReference type="Rhea" id="RHEA-COMP:11604"/>
        <dbReference type="ChEBI" id="CHEBI:15378"/>
        <dbReference type="ChEBI" id="CHEBI:29999"/>
        <dbReference type="ChEBI" id="CHEBI:30616"/>
        <dbReference type="ChEBI" id="CHEBI:83421"/>
        <dbReference type="ChEBI" id="CHEBI:456216"/>
        <dbReference type="EC" id="2.7.11.1"/>
    </reaction>
</comment>
<evidence type="ECO:0000313" key="30">
    <source>
        <dbReference type="Proteomes" id="UP001210211"/>
    </source>
</evidence>
<evidence type="ECO:0000256" key="17">
    <source>
        <dbReference type="ARBA" id="ARBA00023136"/>
    </source>
</evidence>
<evidence type="ECO:0000256" key="24">
    <source>
        <dbReference type="ARBA" id="ARBA00072040"/>
    </source>
</evidence>
<dbReference type="InterPro" id="IPR017441">
    <property type="entry name" value="Protein_kinase_ATP_BS"/>
</dbReference>
<dbReference type="PROSITE" id="PS00107">
    <property type="entry name" value="PROTEIN_KINASE_ATP"/>
    <property type="match status" value="1"/>
</dbReference>
<evidence type="ECO:0000256" key="12">
    <source>
        <dbReference type="ARBA" id="ARBA00022737"/>
    </source>
</evidence>
<evidence type="ECO:0000256" key="10">
    <source>
        <dbReference type="ARBA" id="ARBA00022692"/>
    </source>
</evidence>
<dbReference type="Pfam" id="PF23598">
    <property type="entry name" value="LRR_14"/>
    <property type="match status" value="2"/>
</dbReference>
<evidence type="ECO:0000256" key="7">
    <source>
        <dbReference type="ARBA" id="ARBA00022553"/>
    </source>
</evidence>
<keyword evidence="5" id="KW-1003">Cell membrane</keyword>
<evidence type="ECO:0000259" key="28">
    <source>
        <dbReference type="PROSITE" id="PS50011"/>
    </source>
</evidence>
<dbReference type="Pfam" id="PF00069">
    <property type="entry name" value="Pkinase"/>
    <property type="match status" value="1"/>
</dbReference>
<dbReference type="AlphaFoldDB" id="A0AAD5W908"/>
<comment type="caution">
    <text evidence="29">The sequence shown here is derived from an EMBL/GenBank/DDBJ whole genome shotgun (WGS) entry which is preliminary data.</text>
</comment>
<dbReference type="GO" id="GO:0005524">
    <property type="term" value="F:ATP binding"/>
    <property type="evidence" value="ECO:0007669"/>
    <property type="project" value="UniProtKB-UniRule"/>
</dbReference>
<evidence type="ECO:0000256" key="5">
    <source>
        <dbReference type="ARBA" id="ARBA00022475"/>
    </source>
</evidence>
<evidence type="ECO:0000256" key="27">
    <source>
        <dbReference type="SAM" id="SignalP"/>
    </source>
</evidence>